<name>A0A8X6QKT2_NEPPI</name>
<dbReference type="Pfam" id="PF07808">
    <property type="entry name" value="RED_N"/>
    <property type="match status" value="1"/>
</dbReference>
<sequence length="136" mass="15648">MQNLEKSILFIGNWNSRHQAQYARTGNVRTSPMITCYSCEREGHTARFRSSRVPEKREQSRTAHCNTITAAKPSIILSVSPDAKYGLDTAERSRQMIQESKFLGGNIEHTHLVKGLDYALIQKMRCEINYKEKEEE</sequence>
<evidence type="ECO:0000313" key="5">
    <source>
        <dbReference type="Proteomes" id="UP000887013"/>
    </source>
</evidence>
<dbReference type="Proteomes" id="UP000887013">
    <property type="component" value="Unassembled WGS sequence"/>
</dbReference>
<evidence type="ECO:0000259" key="3">
    <source>
        <dbReference type="Pfam" id="PF07808"/>
    </source>
</evidence>
<reference evidence="4" key="1">
    <citation type="submission" date="2020-08" db="EMBL/GenBank/DDBJ databases">
        <title>Multicomponent nature underlies the extraordinary mechanical properties of spider dragline silk.</title>
        <authorList>
            <person name="Kono N."/>
            <person name="Nakamura H."/>
            <person name="Mori M."/>
            <person name="Yoshida Y."/>
            <person name="Ohtoshi R."/>
            <person name="Malay A.D."/>
            <person name="Moran D.A.P."/>
            <person name="Tomita M."/>
            <person name="Numata K."/>
            <person name="Arakawa K."/>
        </authorList>
    </citation>
    <scope>NUCLEOTIDE SEQUENCE</scope>
</reference>
<dbReference type="GO" id="GO:0005634">
    <property type="term" value="C:nucleus"/>
    <property type="evidence" value="ECO:0007669"/>
    <property type="project" value="UniProtKB-SubCell"/>
</dbReference>
<keyword evidence="5" id="KW-1185">Reference proteome</keyword>
<keyword evidence="2" id="KW-0539">Nucleus</keyword>
<comment type="caution">
    <text evidence="4">The sequence shown here is derived from an EMBL/GenBank/DDBJ whole genome shotgun (WGS) entry which is preliminary data.</text>
</comment>
<accession>A0A8X6QKT2</accession>
<dbReference type="InterPro" id="IPR039896">
    <property type="entry name" value="Red-like"/>
</dbReference>
<evidence type="ECO:0000256" key="1">
    <source>
        <dbReference type="ARBA" id="ARBA00004123"/>
    </source>
</evidence>
<evidence type="ECO:0000256" key="2">
    <source>
        <dbReference type="ARBA" id="ARBA00023242"/>
    </source>
</evidence>
<comment type="subcellular location">
    <subcellularLocation>
        <location evidence="1">Nucleus</location>
    </subcellularLocation>
</comment>
<dbReference type="InterPro" id="IPR012916">
    <property type="entry name" value="RED_N"/>
</dbReference>
<gene>
    <name evidence="4" type="primary">IK_1</name>
    <name evidence="4" type="ORF">NPIL_613601</name>
</gene>
<dbReference type="OrthoDB" id="6430656at2759"/>
<protein>
    <submittedName>
        <fullName evidence="4">Protein Red</fullName>
    </submittedName>
</protein>
<proteinExistence type="predicted"/>
<evidence type="ECO:0000313" key="4">
    <source>
        <dbReference type="EMBL" id="GFU32270.1"/>
    </source>
</evidence>
<dbReference type="AlphaFoldDB" id="A0A8X6QKT2"/>
<dbReference type="EMBL" id="BMAW01083126">
    <property type="protein sequence ID" value="GFU32270.1"/>
    <property type="molecule type" value="Genomic_DNA"/>
</dbReference>
<feature type="domain" description="RED-like N-terminal" evidence="3">
    <location>
        <begin position="51"/>
        <end position="136"/>
    </location>
</feature>
<dbReference type="PANTHER" id="PTHR12765">
    <property type="entry name" value="RED PROTEIN IK FACTOR CYTOKINE IK"/>
    <property type="match status" value="1"/>
</dbReference>
<organism evidence="4 5">
    <name type="scientific">Nephila pilipes</name>
    <name type="common">Giant wood spider</name>
    <name type="synonym">Nephila maculata</name>
    <dbReference type="NCBI Taxonomy" id="299642"/>
    <lineage>
        <taxon>Eukaryota</taxon>
        <taxon>Metazoa</taxon>
        <taxon>Ecdysozoa</taxon>
        <taxon>Arthropoda</taxon>
        <taxon>Chelicerata</taxon>
        <taxon>Arachnida</taxon>
        <taxon>Araneae</taxon>
        <taxon>Araneomorphae</taxon>
        <taxon>Entelegynae</taxon>
        <taxon>Araneoidea</taxon>
        <taxon>Nephilidae</taxon>
        <taxon>Nephila</taxon>
    </lineage>
</organism>